<dbReference type="GO" id="GO:0005049">
    <property type="term" value="F:nuclear export signal receptor activity"/>
    <property type="evidence" value="ECO:0007669"/>
    <property type="project" value="InterPro"/>
</dbReference>
<dbReference type="VEuPathDB" id="TriTrypDB:TcCL_NonESM04778"/>
<feature type="region of interest" description="Disordered" evidence="8">
    <location>
        <begin position="959"/>
        <end position="981"/>
    </location>
</feature>
<evidence type="ECO:0000256" key="8">
    <source>
        <dbReference type="SAM" id="MobiDB-lite"/>
    </source>
</evidence>
<evidence type="ECO:0000256" key="4">
    <source>
        <dbReference type="ARBA" id="ARBA00022448"/>
    </source>
</evidence>
<comment type="similarity">
    <text evidence="3">Belongs to the exportin family.</text>
</comment>
<dbReference type="InterPro" id="IPR044189">
    <property type="entry name" value="XPO4/7-like"/>
</dbReference>
<dbReference type="VEuPathDB" id="TriTrypDB:TCSYLVIO_003586"/>
<evidence type="ECO:0000256" key="7">
    <source>
        <dbReference type="ARBA" id="ARBA00023242"/>
    </source>
</evidence>
<keyword evidence="4" id="KW-0813">Transport</keyword>
<accession>A0A2V2VFD4</accession>
<dbReference type="VEuPathDB" id="TriTrypDB:TCDM_07128"/>
<dbReference type="VEuPathDB" id="TriTrypDB:C4B63_24g190"/>
<dbReference type="VEuPathDB" id="TriTrypDB:BCY84_12113"/>
<dbReference type="VEuPathDB" id="TriTrypDB:TcBrA4_0096510"/>
<keyword evidence="5" id="KW-0963">Cytoplasm</keyword>
<evidence type="ECO:0000256" key="1">
    <source>
        <dbReference type="ARBA" id="ARBA00004123"/>
    </source>
</evidence>
<dbReference type="SUPFAM" id="SSF48371">
    <property type="entry name" value="ARM repeat"/>
    <property type="match status" value="1"/>
</dbReference>
<dbReference type="OrthoDB" id="244158at2759"/>
<evidence type="ECO:0000313" key="10">
    <source>
        <dbReference type="Proteomes" id="UP000246121"/>
    </source>
</evidence>
<dbReference type="EMBL" id="PRFA01000024">
    <property type="protein sequence ID" value="PWU94981.1"/>
    <property type="molecule type" value="Genomic_DNA"/>
</dbReference>
<reference evidence="9 10" key="1">
    <citation type="journal article" date="2018" name="Microb. Genom.">
        <title>Expanding an expanded genome: long-read sequencing of Trypanosoma cruzi.</title>
        <authorList>
            <person name="Berna L."/>
            <person name="Rodriguez M."/>
            <person name="Chiribao M.L."/>
            <person name="Parodi-Talice A."/>
            <person name="Pita S."/>
            <person name="Rijo G."/>
            <person name="Alvarez-Valin F."/>
            <person name="Robello C."/>
        </authorList>
    </citation>
    <scope>NUCLEOTIDE SEQUENCE [LARGE SCALE GENOMIC DNA]</scope>
    <source>
        <strain evidence="9 10">Dm28c</strain>
    </source>
</reference>
<keyword evidence="6" id="KW-0653">Protein transport</keyword>
<name>A0A2V2VFD4_TRYCR</name>
<dbReference type="PANTHER" id="PTHR12596">
    <property type="entry name" value="EXPORTIN 4,7-RELATED"/>
    <property type="match status" value="1"/>
</dbReference>
<evidence type="ECO:0000313" key="9">
    <source>
        <dbReference type="EMBL" id="PWU94981.1"/>
    </source>
</evidence>
<dbReference type="VEuPathDB" id="TriTrypDB:TcCLB.508347.120"/>
<protein>
    <recommendedName>
        <fullName evidence="11">Importin N-terminal domain-containing protein</fullName>
    </recommendedName>
</protein>
<evidence type="ECO:0008006" key="11">
    <source>
        <dbReference type="Google" id="ProtNLM"/>
    </source>
</evidence>
<dbReference type="VEuPathDB" id="TriTrypDB:Tc_MARK_2300"/>
<dbReference type="Gene3D" id="1.25.10.10">
    <property type="entry name" value="Leucine-rich Repeat Variant"/>
    <property type="match status" value="1"/>
</dbReference>
<keyword evidence="7" id="KW-0539">Nucleus</keyword>
<dbReference type="GO" id="GO:0005737">
    <property type="term" value="C:cytoplasm"/>
    <property type="evidence" value="ECO:0007669"/>
    <property type="project" value="UniProtKB-SubCell"/>
</dbReference>
<dbReference type="VEuPathDB" id="TriTrypDB:C3747_126g131"/>
<dbReference type="GO" id="GO:0005643">
    <property type="term" value="C:nuclear pore"/>
    <property type="evidence" value="ECO:0007669"/>
    <property type="project" value="TreeGrafter"/>
</dbReference>
<dbReference type="VEuPathDB" id="TriTrypDB:TcCLB.507615.73"/>
<dbReference type="Proteomes" id="UP000246121">
    <property type="component" value="Unassembled WGS sequence"/>
</dbReference>
<dbReference type="VEuPathDB" id="TriTrypDB:ECC02_007394"/>
<evidence type="ECO:0000256" key="2">
    <source>
        <dbReference type="ARBA" id="ARBA00004496"/>
    </source>
</evidence>
<evidence type="ECO:0000256" key="6">
    <source>
        <dbReference type="ARBA" id="ARBA00022927"/>
    </source>
</evidence>
<dbReference type="PANTHER" id="PTHR12596:SF2">
    <property type="entry name" value="EXPORTIN-7 ISOFORM X1"/>
    <property type="match status" value="1"/>
</dbReference>
<proteinExistence type="inferred from homology"/>
<dbReference type="AlphaFoldDB" id="A0A2V2VFD4"/>
<dbReference type="InterPro" id="IPR016024">
    <property type="entry name" value="ARM-type_fold"/>
</dbReference>
<dbReference type="InterPro" id="IPR011989">
    <property type="entry name" value="ARM-like"/>
</dbReference>
<organism evidence="9 10">
    <name type="scientific">Trypanosoma cruzi</name>
    <dbReference type="NCBI Taxonomy" id="5693"/>
    <lineage>
        <taxon>Eukaryota</taxon>
        <taxon>Discoba</taxon>
        <taxon>Euglenozoa</taxon>
        <taxon>Kinetoplastea</taxon>
        <taxon>Metakinetoplastina</taxon>
        <taxon>Trypanosomatida</taxon>
        <taxon>Trypanosomatidae</taxon>
        <taxon>Trypanosoma</taxon>
        <taxon>Schizotrypanum</taxon>
    </lineage>
</organism>
<evidence type="ECO:0000256" key="3">
    <source>
        <dbReference type="ARBA" id="ARBA00009466"/>
    </source>
</evidence>
<feature type="compositionally biased region" description="Low complexity" evidence="8">
    <location>
        <begin position="959"/>
        <end position="971"/>
    </location>
</feature>
<gene>
    <name evidence="9" type="ORF">C4B63_24g190</name>
</gene>
<dbReference type="VEuPathDB" id="TriTrypDB:TcYC6_0085910"/>
<evidence type="ECO:0000256" key="5">
    <source>
        <dbReference type="ARBA" id="ARBA00022490"/>
    </source>
</evidence>
<comment type="subcellular location">
    <subcellularLocation>
        <location evidence="2">Cytoplasm</location>
    </subcellularLocation>
    <subcellularLocation>
        <location evidence="1">Nucleus</location>
    </subcellularLocation>
</comment>
<sequence length="1089" mass="122075">MENHGVAEVDLLAEQLYADPDPTVRRRAQASLGVLAKEETDSHLYYAILRQSNSQYTLLLIAQSIVSWFRSTRKWMSLEEQRELIVVHCGGCLTRMFDTGAPKHVVSSLLTAYARLTKLSFENEPFLEAAVDFPLEMLIREQKGSSAAVLSLMLLNVMVQEFSRHDSSKSQTYLSFVAHRHCSGNFREGPLLKIFLAALKQLEGITTDSVHISEVVKLLESCFTFDFRAIMMDETEGLPFSQFPPSWKSTLLNKQELGTIWGQHARLPYPHCATLLSGIVNICSLHRTLFDSLEERGEYLEYTLTMLTEVTMIQDGRLKIPHYVELFAEACTRVLTSFGYRELRLLKAFEPWVNALSILSVEVVSIPFGQEGSFSTASSILSFWATLTTSKRRSYHEASERDIEDVVTQLLQNFVKARICNFEVNAVDPNFLINGDSHDLNNSVIAQSASYATICLLEPLKCLSDLVTYLNQHFVSPILSSPLSTGWLFYLVGSVVGPVVAAVEEGGVTSCSHLLSFVVWCSTNRLRAGDRDPAMFGPFVECGLLQFLTHLQTVFSGARQAPLATIVTNVFGNHSRMFQFILDSAGHNLLRGAEDARAVEIIRTSAAVITAACRDATPGLLQDLTFDLPPFCELPLAQSERTYKLRTDLMKALWFIRRSEPTTYEQMTSYLSGIEVNMQQTLNNELTSTSFVAGWLRDLRGACQAMNEEGNLFSDFLEWVCGHSHVFVDVLNKSGESPVIVNALMRFLCELVATGRYGRFYLRPSGNSAVGLVLFVNLCAFIEKAEEAVFSDYRIASIAESSSDYEKTLKPWMLSMNIMTKCIRGSFVPFGAMMYYNDRKYENNAFHLVRKLTMLEPNVFREHAKFRAAALDLLRSMTEEQLYFPLTHLESNELLKLVEIVVSICEDVDTPPDVLLHGLSFLGFIAGLVRDVKVILFTPTMQPSRGDAAAPPPLSLSHSFVPSLSSPSPASRAGQASPQSRFTREANGKLAHLLAPHQELWQHLISVAMGIIAYRDHAVSASSGVVYPIFEAHPPFWYNFVEQFVASYPKRKQLGIREALSILTNASESQEKFFSEVFTFRQALRRLNT</sequence>
<dbReference type="VEuPathDB" id="TriTrypDB:TcG_04714"/>
<dbReference type="VEuPathDB" id="TriTrypDB:TCDM_07129"/>
<comment type="caution">
    <text evidence="9">The sequence shown here is derived from an EMBL/GenBank/DDBJ whole genome shotgun (WGS) entry which is preliminary data.</text>
</comment>
<dbReference type="GO" id="GO:0006611">
    <property type="term" value="P:protein export from nucleus"/>
    <property type="evidence" value="ECO:0007669"/>
    <property type="project" value="TreeGrafter"/>
</dbReference>